<organism evidence="2 3">
    <name type="scientific">Fusarium sarcochroum</name>
    <dbReference type="NCBI Taxonomy" id="1208366"/>
    <lineage>
        <taxon>Eukaryota</taxon>
        <taxon>Fungi</taxon>
        <taxon>Dikarya</taxon>
        <taxon>Ascomycota</taxon>
        <taxon>Pezizomycotina</taxon>
        <taxon>Sordariomycetes</taxon>
        <taxon>Hypocreomycetidae</taxon>
        <taxon>Hypocreales</taxon>
        <taxon>Nectriaceae</taxon>
        <taxon>Fusarium</taxon>
        <taxon>Fusarium lateritium species complex</taxon>
    </lineage>
</organism>
<protein>
    <recommendedName>
        <fullName evidence="4">Porphyromonas-type peptidyl-arginine deiminase</fullName>
    </recommendedName>
</protein>
<dbReference type="InterPro" id="IPR007466">
    <property type="entry name" value="Peptidyl-Arg-deiminase_porph"/>
</dbReference>
<evidence type="ECO:0008006" key="4">
    <source>
        <dbReference type="Google" id="ProtNLM"/>
    </source>
</evidence>
<reference evidence="2" key="1">
    <citation type="journal article" date="2020" name="BMC Genomics">
        <title>Correction to: Identification and distribution of gene clusters required for synthesis of sphingolipid metabolism inhibitors in diverse species of the filamentous fungus Fusarium.</title>
        <authorList>
            <person name="Kim H.S."/>
            <person name="Lohmar J.M."/>
            <person name="Busman M."/>
            <person name="Brown D.W."/>
            <person name="Naumann T.A."/>
            <person name="Divon H.H."/>
            <person name="Lysoe E."/>
            <person name="Uhlig S."/>
            <person name="Proctor R.H."/>
        </authorList>
    </citation>
    <scope>NUCLEOTIDE SEQUENCE</scope>
    <source>
        <strain evidence="2">NRRL 20472</strain>
    </source>
</reference>
<proteinExistence type="predicted"/>
<sequence>MGRRAGLRTLMDLGLMQRSFGRYRMPPEWHRHSQTLTVWPDLGSVGNEKLLQQARSEVSTISNAIARFEPVIMFTRPNQVDEALRSVAKGVTVRPLRASHLWIRDSGPIFVYGQSNGSFAGLKLRFNNWGSKFPSLGDETVAADIIDACATPVVDPKSAALNPTSDILIQCKEALAAEFDEEKVIPATDPGFTSEGGAIEVDGCGTLLATESSIINPNRNPLMTKMQLEEKFIRYLGAYKTIWLPGIKGYDSTDYHIDAFARFIKPGQVLLSRPSNWAEHCVVLAFEEAREILASETDERGHRLEVIEVEEPNPRHLEGKHFGVTVASYANYYLVNGGLIMPRFGVGKLDDNAYELFRKHFPDREIVQVDLNALPRLGGGIHCATQQVPTESELARAIRRGELRS</sequence>
<dbReference type="Proteomes" id="UP000622797">
    <property type="component" value="Unassembled WGS sequence"/>
</dbReference>
<dbReference type="GO" id="GO:0004668">
    <property type="term" value="F:protein-arginine deiminase activity"/>
    <property type="evidence" value="ECO:0007669"/>
    <property type="project" value="InterPro"/>
</dbReference>
<evidence type="ECO:0000313" key="2">
    <source>
        <dbReference type="EMBL" id="KAF4969089.1"/>
    </source>
</evidence>
<dbReference type="Gene3D" id="3.75.10.10">
    <property type="entry name" value="L-arginine/glycine Amidinotransferase, Chain A"/>
    <property type="match status" value="1"/>
</dbReference>
<comment type="caution">
    <text evidence="2">The sequence shown here is derived from an EMBL/GenBank/DDBJ whole genome shotgun (WGS) entry which is preliminary data.</text>
</comment>
<reference evidence="2" key="2">
    <citation type="submission" date="2020-05" db="EMBL/GenBank/DDBJ databases">
        <authorList>
            <person name="Kim H.-S."/>
            <person name="Proctor R.H."/>
            <person name="Brown D.W."/>
        </authorList>
    </citation>
    <scope>NUCLEOTIDE SEQUENCE</scope>
    <source>
        <strain evidence="2">NRRL 20472</strain>
    </source>
</reference>
<evidence type="ECO:0000256" key="1">
    <source>
        <dbReference type="ARBA" id="ARBA00022801"/>
    </source>
</evidence>
<accession>A0A8H4U3R6</accession>
<dbReference type="Pfam" id="PF04371">
    <property type="entry name" value="PAD_porph"/>
    <property type="match status" value="1"/>
</dbReference>
<dbReference type="OrthoDB" id="544103at2759"/>
<dbReference type="GO" id="GO:0009446">
    <property type="term" value="P:putrescine biosynthetic process"/>
    <property type="evidence" value="ECO:0007669"/>
    <property type="project" value="InterPro"/>
</dbReference>
<dbReference type="PANTHER" id="PTHR31377:SF0">
    <property type="entry name" value="AGMATINE DEIMINASE-RELATED"/>
    <property type="match status" value="1"/>
</dbReference>
<dbReference type="SUPFAM" id="SSF55909">
    <property type="entry name" value="Pentein"/>
    <property type="match status" value="1"/>
</dbReference>
<dbReference type="EMBL" id="JABEXW010000175">
    <property type="protein sequence ID" value="KAF4969089.1"/>
    <property type="molecule type" value="Genomic_DNA"/>
</dbReference>
<keyword evidence="3" id="KW-1185">Reference proteome</keyword>
<gene>
    <name evidence="2" type="ORF">FSARC_3612</name>
</gene>
<dbReference type="PANTHER" id="PTHR31377">
    <property type="entry name" value="AGMATINE DEIMINASE-RELATED"/>
    <property type="match status" value="1"/>
</dbReference>
<keyword evidence="1" id="KW-0378">Hydrolase</keyword>
<name>A0A8H4U3R6_9HYPO</name>
<evidence type="ECO:0000313" key="3">
    <source>
        <dbReference type="Proteomes" id="UP000622797"/>
    </source>
</evidence>
<dbReference type="AlphaFoldDB" id="A0A8H4U3R6"/>
<dbReference type="GO" id="GO:0047632">
    <property type="term" value="F:agmatine deiminase activity"/>
    <property type="evidence" value="ECO:0007669"/>
    <property type="project" value="TreeGrafter"/>
</dbReference>